<evidence type="ECO:0000256" key="3">
    <source>
        <dbReference type="ARBA" id="ARBA00023204"/>
    </source>
</evidence>
<keyword evidence="2" id="KW-0067">ATP-binding</keyword>
<evidence type="ECO:0000256" key="4">
    <source>
        <dbReference type="SAM" id="MobiDB-lite"/>
    </source>
</evidence>
<keyword evidence="3" id="KW-0234">DNA repair</keyword>
<keyword evidence="2" id="KW-0378">Hydrolase</keyword>
<dbReference type="EMBL" id="BAAAUT010000064">
    <property type="protein sequence ID" value="GAA3159951.1"/>
    <property type="molecule type" value="Genomic_DNA"/>
</dbReference>
<sequence>MSLQTELTGNPDVVRLSASALDRLEQGCRASAAAKARAAMRPVARERRRYAPWADFPLGLVMAALDAAEFEGADPDIAVGRAVEASRDPVHPGVVRWVLHACQTYLETSESLAAELAAEGVELRPERRPRVVQHGSSPTAMRILTAWGRWYGSPDGALVEFRRMRLRRPLGRPDAPSTLAMAYVAAAGDRVLDPRDVYQAVPVPVEPGPRPRRVRVVEMGLTEPDARTLVDCSPEEVRDAYLGSVRPVAAQLLTGDVRAPGSGCAGCRISGSCEALVRVPGLLGLAGPGTHRRTWSVTTARQYQLCPARAHLRDLRLPAEEADGSATRRGLLVHRWLEAAHGRAPASGTAPGTAPGVRPCTPADLPDPATGELGLAGGLMSPEEYEQAWPYLVRHVEVCPLRGPGEVTGVAPEPRVAVHDTEADVVVVAHPDLLRRVDGRLVYREQKTSLTERGITADNALELVPQLALAVSLIAGGAFGDTRGTVELEQLTPLSGTVISFDAGDPGVVAAARAVLAELAGPWHRDAEFRAEPGPWCRFCPVSRWCGDAFRAEEGPFITVDGLVIDPVTGEVLESGGRTTSRVEAIGDALDEADDDEPPF</sequence>
<evidence type="ECO:0000259" key="5">
    <source>
        <dbReference type="Pfam" id="PF12705"/>
    </source>
</evidence>
<keyword evidence="7" id="KW-1185">Reference proteome</keyword>
<name>A0ABP6NVX5_9ACTN</name>
<keyword evidence="1" id="KW-0227">DNA damage</keyword>
<reference evidence="7" key="1">
    <citation type="journal article" date="2019" name="Int. J. Syst. Evol. Microbiol.">
        <title>The Global Catalogue of Microorganisms (GCM) 10K type strain sequencing project: providing services to taxonomists for standard genome sequencing and annotation.</title>
        <authorList>
            <consortium name="The Broad Institute Genomics Platform"/>
            <consortium name="The Broad Institute Genome Sequencing Center for Infectious Disease"/>
            <person name="Wu L."/>
            <person name="Ma J."/>
        </authorList>
    </citation>
    <scope>NUCLEOTIDE SEQUENCE [LARGE SCALE GENOMIC DNA]</scope>
    <source>
        <strain evidence="7">JCM 9373</strain>
    </source>
</reference>
<feature type="domain" description="PD-(D/E)XK endonuclease-like" evidence="5">
    <location>
        <begin position="294"/>
        <end position="546"/>
    </location>
</feature>
<organism evidence="6 7">
    <name type="scientific">Planomonospora alba</name>
    <dbReference type="NCBI Taxonomy" id="161354"/>
    <lineage>
        <taxon>Bacteria</taxon>
        <taxon>Bacillati</taxon>
        <taxon>Actinomycetota</taxon>
        <taxon>Actinomycetes</taxon>
        <taxon>Streptosporangiales</taxon>
        <taxon>Streptosporangiaceae</taxon>
        <taxon>Planomonospora</taxon>
    </lineage>
</organism>
<comment type="caution">
    <text evidence="6">The sequence shown here is derived from an EMBL/GenBank/DDBJ whole genome shotgun (WGS) entry which is preliminary data.</text>
</comment>
<evidence type="ECO:0000256" key="2">
    <source>
        <dbReference type="ARBA" id="ARBA00022806"/>
    </source>
</evidence>
<dbReference type="RefSeq" id="WP_344865126.1">
    <property type="nucleotide sequence ID" value="NZ_BAAAUT010000064.1"/>
</dbReference>
<evidence type="ECO:0000256" key="1">
    <source>
        <dbReference type="ARBA" id="ARBA00022763"/>
    </source>
</evidence>
<protein>
    <recommendedName>
        <fullName evidence="5">PD-(D/E)XK endonuclease-like domain-containing protein</fullName>
    </recommendedName>
</protein>
<feature type="region of interest" description="Disordered" evidence="4">
    <location>
        <begin position="342"/>
        <end position="377"/>
    </location>
</feature>
<evidence type="ECO:0000313" key="7">
    <source>
        <dbReference type="Proteomes" id="UP001500320"/>
    </source>
</evidence>
<keyword evidence="2" id="KW-0347">Helicase</keyword>
<dbReference type="InterPro" id="IPR038726">
    <property type="entry name" value="PDDEXK_AddAB-type"/>
</dbReference>
<feature type="compositionally biased region" description="Low complexity" evidence="4">
    <location>
        <begin position="342"/>
        <end position="356"/>
    </location>
</feature>
<dbReference type="Proteomes" id="UP001500320">
    <property type="component" value="Unassembled WGS sequence"/>
</dbReference>
<proteinExistence type="predicted"/>
<dbReference type="Pfam" id="PF12705">
    <property type="entry name" value="PDDEXK_1"/>
    <property type="match status" value="1"/>
</dbReference>
<gene>
    <name evidence="6" type="ORF">GCM10010466_58480</name>
</gene>
<accession>A0ABP6NVX5</accession>
<evidence type="ECO:0000313" key="6">
    <source>
        <dbReference type="EMBL" id="GAA3159951.1"/>
    </source>
</evidence>
<keyword evidence="2" id="KW-0547">Nucleotide-binding</keyword>